<reference evidence="2 3" key="1">
    <citation type="submission" date="2023-11" db="EMBL/GenBank/DDBJ databases">
        <title>Halocaridina rubra genome assembly.</title>
        <authorList>
            <person name="Smith C."/>
        </authorList>
    </citation>
    <scope>NUCLEOTIDE SEQUENCE [LARGE SCALE GENOMIC DNA]</scope>
    <source>
        <strain evidence="2">EP-1</strain>
        <tissue evidence="2">Whole</tissue>
    </source>
</reference>
<name>A0AAN9AFI6_HALRR</name>
<evidence type="ECO:0000313" key="2">
    <source>
        <dbReference type="EMBL" id="KAK7085585.1"/>
    </source>
</evidence>
<feature type="region of interest" description="Disordered" evidence="1">
    <location>
        <begin position="287"/>
        <end position="337"/>
    </location>
</feature>
<feature type="compositionally biased region" description="Polar residues" evidence="1">
    <location>
        <begin position="172"/>
        <end position="188"/>
    </location>
</feature>
<organism evidence="2 3">
    <name type="scientific">Halocaridina rubra</name>
    <name type="common">Hawaiian red shrimp</name>
    <dbReference type="NCBI Taxonomy" id="373956"/>
    <lineage>
        <taxon>Eukaryota</taxon>
        <taxon>Metazoa</taxon>
        <taxon>Ecdysozoa</taxon>
        <taxon>Arthropoda</taxon>
        <taxon>Crustacea</taxon>
        <taxon>Multicrustacea</taxon>
        <taxon>Malacostraca</taxon>
        <taxon>Eumalacostraca</taxon>
        <taxon>Eucarida</taxon>
        <taxon>Decapoda</taxon>
        <taxon>Pleocyemata</taxon>
        <taxon>Caridea</taxon>
        <taxon>Atyoidea</taxon>
        <taxon>Atyidae</taxon>
        <taxon>Halocaridina</taxon>
    </lineage>
</organism>
<gene>
    <name evidence="2" type="ORF">SK128_018384</name>
</gene>
<feature type="compositionally biased region" description="Polar residues" evidence="1">
    <location>
        <begin position="315"/>
        <end position="337"/>
    </location>
</feature>
<feature type="region of interest" description="Disordered" evidence="1">
    <location>
        <begin position="81"/>
        <end position="100"/>
    </location>
</feature>
<feature type="region of interest" description="Disordered" evidence="1">
    <location>
        <begin position="40"/>
        <end position="71"/>
    </location>
</feature>
<feature type="compositionally biased region" description="Low complexity" evidence="1">
    <location>
        <begin position="290"/>
        <end position="301"/>
    </location>
</feature>
<evidence type="ECO:0000256" key="1">
    <source>
        <dbReference type="SAM" id="MobiDB-lite"/>
    </source>
</evidence>
<proteinExistence type="predicted"/>
<feature type="non-terminal residue" evidence="2">
    <location>
        <position position="420"/>
    </location>
</feature>
<evidence type="ECO:0000313" key="3">
    <source>
        <dbReference type="Proteomes" id="UP001381693"/>
    </source>
</evidence>
<comment type="caution">
    <text evidence="2">The sequence shown here is derived from an EMBL/GenBank/DDBJ whole genome shotgun (WGS) entry which is preliminary data.</text>
</comment>
<accession>A0AAN9AFI6</accession>
<protein>
    <submittedName>
        <fullName evidence="2">Uncharacterized protein</fullName>
    </submittedName>
</protein>
<dbReference type="EMBL" id="JAXCGZ010000776">
    <property type="protein sequence ID" value="KAK7085585.1"/>
    <property type="molecule type" value="Genomic_DNA"/>
</dbReference>
<feature type="region of interest" description="Disordered" evidence="1">
    <location>
        <begin position="172"/>
        <end position="200"/>
    </location>
</feature>
<sequence length="420" mass="46126">MTLLASQENVFLNGQAVDEIKTNVSRNVIFSEDIPNDFMSKRRELTNGSDPRPTYSESNETRYDEENKDSTRILKEDATEFRHGTGGTYSSPIGLLDSDKDNITSKNNNLIKRSIEDKQTSTTSGYNTFDIDVLNTLTTAVVPERRTISNDNILTLISEEQTVIDKVTTTSERGTGITQQPSLPNEATSHMGGIEDSQTTTGLITSPMSGSKESQTSINVNAVSLSKRENEQIVSDEKTSDANSEHRKQVTFTFSKTHPPEVTNESEVNFFTESISTLITDDKSNIVRNSGQSTQSGITSGKTDRREVTNESEVDSFTKSSSTHVTDDSSNIVAGSDQSTQSAITVSDNDSMFGVIDVFNISTTNNLSKIMQDDQIFNKNNNITKLDDDFIDLIVAKSTTTTIGNLVKHFGSHGEEDILS</sequence>
<keyword evidence="3" id="KW-1185">Reference proteome</keyword>
<feature type="compositionally biased region" description="Basic and acidic residues" evidence="1">
    <location>
        <begin position="59"/>
        <end position="71"/>
    </location>
</feature>
<dbReference type="Proteomes" id="UP001381693">
    <property type="component" value="Unassembled WGS sequence"/>
</dbReference>
<dbReference type="AlphaFoldDB" id="A0AAN9AFI6"/>